<dbReference type="EMBL" id="CM003375">
    <property type="protein sequence ID" value="KOM43748.1"/>
    <property type="molecule type" value="Genomic_DNA"/>
</dbReference>
<accession>A0A0L9ULX2</accession>
<keyword evidence="1" id="KW-1133">Transmembrane helix</keyword>
<sequence length="179" mass="19698">MLVLAIGRILAVMLVIALILVVAVMLVLAIGHILAVTLVITLGLVLAVMLVLALGRVLVVMLVIAFGLVLAFVLGSARSRTSARSCFKDVQLMLEFYHYMTVRSCSRMGVVSLSVLFRGYATLFHSVVINGVRMEESSKEECLGEWLLNCYGIREVSSLPFHECKNDRSYIFIQSGQSE</sequence>
<name>A0A0L9ULX2_PHAAN</name>
<dbReference type="Proteomes" id="UP000053144">
    <property type="component" value="Chromosome 5"/>
</dbReference>
<feature type="transmembrane region" description="Helical" evidence="1">
    <location>
        <begin position="58"/>
        <end position="77"/>
    </location>
</feature>
<evidence type="ECO:0000256" key="1">
    <source>
        <dbReference type="SAM" id="Phobius"/>
    </source>
</evidence>
<reference evidence="3" key="1">
    <citation type="journal article" date="2015" name="Proc. Natl. Acad. Sci. U.S.A.">
        <title>Genome sequencing of adzuki bean (Vigna angularis) provides insight into high starch and low fat accumulation and domestication.</title>
        <authorList>
            <person name="Yang K."/>
            <person name="Tian Z."/>
            <person name="Chen C."/>
            <person name="Luo L."/>
            <person name="Zhao B."/>
            <person name="Wang Z."/>
            <person name="Yu L."/>
            <person name="Li Y."/>
            <person name="Sun Y."/>
            <person name="Li W."/>
            <person name="Chen Y."/>
            <person name="Li Y."/>
            <person name="Zhang Y."/>
            <person name="Ai D."/>
            <person name="Zhao J."/>
            <person name="Shang C."/>
            <person name="Ma Y."/>
            <person name="Wu B."/>
            <person name="Wang M."/>
            <person name="Gao L."/>
            <person name="Sun D."/>
            <person name="Zhang P."/>
            <person name="Guo F."/>
            <person name="Wang W."/>
            <person name="Li Y."/>
            <person name="Wang J."/>
            <person name="Varshney R.K."/>
            <person name="Wang J."/>
            <person name="Ling H.Q."/>
            <person name="Wan P."/>
        </authorList>
    </citation>
    <scope>NUCLEOTIDE SEQUENCE</scope>
    <source>
        <strain evidence="3">cv. Jingnong 6</strain>
    </source>
</reference>
<dbReference type="Gramene" id="KOM43748">
    <property type="protein sequence ID" value="KOM43748"/>
    <property type="gene ID" value="LR48_Vigan05g135300"/>
</dbReference>
<evidence type="ECO:0000313" key="3">
    <source>
        <dbReference type="Proteomes" id="UP000053144"/>
    </source>
</evidence>
<dbReference type="AlphaFoldDB" id="A0A0L9ULX2"/>
<keyword evidence="1" id="KW-0812">Transmembrane</keyword>
<protein>
    <submittedName>
        <fullName evidence="2">Uncharacterized protein</fullName>
    </submittedName>
</protein>
<proteinExistence type="predicted"/>
<keyword evidence="1" id="KW-0472">Membrane</keyword>
<organism evidence="2 3">
    <name type="scientific">Phaseolus angularis</name>
    <name type="common">Azuki bean</name>
    <name type="synonym">Vigna angularis</name>
    <dbReference type="NCBI Taxonomy" id="3914"/>
    <lineage>
        <taxon>Eukaryota</taxon>
        <taxon>Viridiplantae</taxon>
        <taxon>Streptophyta</taxon>
        <taxon>Embryophyta</taxon>
        <taxon>Tracheophyta</taxon>
        <taxon>Spermatophyta</taxon>
        <taxon>Magnoliopsida</taxon>
        <taxon>eudicotyledons</taxon>
        <taxon>Gunneridae</taxon>
        <taxon>Pentapetalae</taxon>
        <taxon>rosids</taxon>
        <taxon>fabids</taxon>
        <taxon>Fabales</taxon>
        <taxon>Fabaceae</taxon>
        <taxon>Papilionoideae</taxon>
        <taxon>50 kb inversion clade</taxon>
        <taxon>NPAAA clade</taxon>
        <taxon>indigoferoid/millettioid clade</taxon>
        <taxon>Phaseoleae</taxon>
        <taxon>Vigna</taxon>
    </lineage>
</organism>
<evidence type="ECO:0000313" key="2">
    <source>
        <dbReference type="EMBL" id="KOM43748.1"/>
    </source>
</evidence>
<feature type="transmembrane region" description="Helical" evidence="1">
    <location>
        <begin position="6"/>
        <end position="28"/>
    </location>
</feature>
<feature type="transmembrane region" description="Helical" evidence="1">
    <location>
        <begin position="33"/>
        <end position="52"/>
    </location>
</feature>
<gene>
    <name evidence="2" type="ORF">LR48_Vigan05g135300</name>
</gene>